<dbReference type="Pfam" id="PF07693">
    <property type="entry name" value="KAP_NTPase"/>
    <property type="match status" value="1"/>
</dbReference>
<dbReference type="Proteomes" id="UP000624703">
    <property type="component" value="Unassembled WGS sequence"/>
</dbReference>
<name>A0A8J7MEQ5_9BACT</name>
<proteinExistence type="predicted"/>
<protein>
    <submittedName>
        <fullName evidence="3">AAA family ATPase</fullName>
    </submittedName>
</protein>
<keyword evidence="4" id="KW-1185">Reference proteome</keyword>
<dbReference type="AlphaFoldDB" id="A0A8J7MEQ5"/>
<feature type="transmembrane region" description="Helical" evidence="1">
    <location>
        <begin position="94"/>
        <end position="111"/>
    </location>
</feature>
<dbReference type="RefSeq" id="WP_200311617.1">
    <property type="nucleotide sequence ID" value="NZ_JAENIM010000039.1"/>
</dbReference>
<dbReference type="InterPro" id="IPR027417">
    <property type="entry name" value="P-loop_NTPase"/>
</dbReference>
<evidence type="ECO:0000313" key="3">
    <source>
        <dbReference type="EMBL" id="MBK1791622.1"/>
    </source>
</evidence>
<sequence length="866" mass="99582">MSNNEQNPALAKARFVRALLISIAIICIAVLLKDLIVQLINHAALLFTKHQAIIVKVFTIIFALTLFAIGYAWTYFIQLKNKLRLQWNNISKKWIYAHLLSSLIVGSILLLKSPSSQPSSNPYTLSAIVVLLVLFWWLIYKIIPVAKPRPQVEDFLSRSYFANQIAKTIISDSSSMKRIAVLGPWGSGKTTVLKLLRDQLQNSQQQNFKTALVNPWSCKTTDEAWDVIARGFNEALDLPRKTTLIKEHLNLIHRFTSLFSVPDLASTALKAFTSRSIENSQRYIEKIDSLLDSNEYKLILFIDDMERIRPSIIREIFPLIDRLNIFENVTFVFAIDPQRIEAAFTSTCMTDENLPALECKGYMDKVFDLQLNLPALREEEIRQLAKVWIKEAECPKLYKSLDQLDLPQNPRDLERFLHKAKATELLYLNNRYNDNEMLFSILFLFIQAESMCRGFIDTISAPQLYERIEKIFNNARVRAITQENNDTSENDFIEKLADDISTKLKQKRSKDIIVRILKKLSKLSIDDNSWIAPYSRPTTITWVLSGHTNKYEMSDSEQKDALDKLYNGRHLLECITPNNLRIEESAASLANTYLTSITTDSHQGSLDSNQLAHCKALLKWITETDPEQYPIIKSNVIRTFGRWTAYSLHALDKTFDIEAFNETSSLFVKILPLQQALNHAKSFAKGDHRVFENRKNLDLQNYPATKHIADAIKEKCHLALSSTLECDNTSDTEASRVFSSHFLEELFYRGECSWLTNDEFVNIVLKCPIHNKKALEFLKTLLLIGFDQANISYPNYHELFKRYSFEPLHELVSYLLKRASLEESPEDLSILQNQAKKHLSRIESSEFKAEFKSAFERLLDDGAESD</sequence>
<dbReference type="Gene3D" id="3.40.50.300">
    <property type="entry name" value="P-loop containing nucleotide triphosphate hydrolases"/>
    <property type="match status" value="1"/>
</dbReference>
<reference evidence="3" key="1">
    <citation type="submission" date="2021-01" db="EMBL/GenBank/DDBJ databases">
        <title>Modified the classification status of verrucomicrobia.</title>
        <authorList>
            <person name="Feng X."/>
        </authorList>
    </citation>
    <scope>NUCLEOTIDE SEQUENCE</scope>
    <source>
        <strain evidence="3">_KCTC 22039</strain>
    </source>
</reference>
<keyword evidence="1" id="KW-0812">Transmembrane</keyword>
<dbReference type="SUPFAM" id="SSF52540">
    <property type="entry name" value="P-loop containing nucleoside triphosphate hydrolases"/>
    <property type="match status" value="1"/>
</dbReference>
<dbReference type="InterPro" id="IPR011646">
    <property type="entry name" value="KAP_P-loop"/>
</dbReference>
<evidence type="ECO:0000313" key="4">
    <source>
        <dbReference type="Proteomes" id="UP000624703"/>
    </source>
</evidence>
<gene>
    <name evidence="3" type="ORF">JIN82_10710</name>
</gene>
<keyword evidence="1" id="KW-0472">Membrane</keyword>
<accession>A0A8J7MEQ5</accession>
<feature type="transmembrane region" description="Helical" evidence="1">
    <location>
        <begin position="53"/>
        <end position="74"/>
    </location>
</feature>
<evidence type="ECO:0000256" key="1">
    <source>
        <dbReference type="SAM" id="Phobius"/>
    </source>
</evidence>
<dbReference type="EMBL" id="JAENIM010000039">
    <property type="protein sequence ID" value="MBK1791622.1"/>
    <property type="molecule type" value="Genomic_DNA"/>
</dbReference>
<feature type="transmembrane region" description="Helical" evidence="1">
    <location>
        <begin position="15"/>
        <end position="32"/>
    </location>
</feature>
<feature type="transmembrane region" description="Helical" evidence="1">
    <location>
        <begin position="123"/>
        <end position="140"/>
    </location>
</feature>
<feature type="domain" description="KAP NTPase" evidence="2">
    <location>
        <begin position="159"/>
        <end position="400"/>
    </location>
</feature>
<organism evidence="3 4">
    <name type="scientific">Persicirhabdus sediminis</name>
    <dbReference type="NCBI Taxonomy" id="454144"/>
    <lineage>
        <taxon>Bacteria</taxon>
        <taxon>Pseudomonadati</taxon>
        <taxon>Verrucomicrobiota</taxon>
        <taxon>Verrucomicrobiia</taxon>
        <taxon>Verrucomicrobiales</taxon>
        <taxon>Verrucomicrobiaceae</taxon>
        <taxon>Persicirhabdus</taxon>
    </lineage>
</organism>
<comment type="caution">
    <text evidence="3">The sequence shown here is derived from an EMBL/GenBank/DDBJ whole genome shotgun (WGS) entry which is preliminary data.</text>
</comment>
<keyword evidence="1" id="KW-1133">Transmembrane helix</keyword>
<evidence type="ECO:0000259" key="2">
    <source>
        <dbReference type="Pfam" id="PF07693"/>
    </source>
</evidence>